<dbReference type="InterPro" id="IPR000048">
    <property type="entry name" value="IQ_motif_EF-hand-BS"/>
</dbReference>
<dbReference type="PANTHER" id="PTHR32295">
    <property type="entry name" value="IQ-DOMAIN 5-RELATED"/>
    <property type="match status" value="1"/>
</dbReference>
<feature type="compositionally biased region" description="Basic and acidic residues" evidence="5">
    <location>
        <begin position="732"/>
        <end position="741"/>
    </location>
</feature>
<gene>
    <name evidence="7" type="ORF">LLUT_LOCUS6921</name>
</gene>
<evidence type="ECO:0000256" key="1">
    <source>
        <dbReference type="ARBA" id="ARBA00022860"/>
    </source>
</evidence>
<dbReference type="PROSITE" id="PS50096">
    <property type="entry name" value="IQ"/>
    <property type="match status" value="2"/>
</dbReference>
<evidence type="ECO:0000313" key="8">
    <source>
        <dbReference type="Proteomes" id="UP001497480"/>
    </source>
</evidence>
<dbReference type="PANTHER" id="PTHR32295:SF154">
    <property type="entry name" value="PROTEIN IQ-DOMAIN 32"/>
    <property type="match status" value="1"/>
</dbReference>
<protein>
    <recommendedName>
        <fullName evidence="6">DUF4005 domain-containing protein</fullName>
    </recommendedName>
</protein>
<dbReference type="Pfam" id="PF00612">
    <property type="entry name" value="IQ"/>
    <property type="match status" value="2"/>
</dbReference>
<evidence type="ECO:0000256" key="4">
    <source>
        <dbReference type="ARBA" id="ARBA00045534"/>
    </source>
</evidence>
<evidence type="ECO:0000256" key="3">
    <source>
        <dbReference type="ARBA" id="ARBA00024378"/>
    </source>
</evidence>
<dbReference type="SUPFAM" id="SSF52540">
    <property type="entry name" value="P-loop containing nucleoside triphosphate hydrolases"/>
    <property type="match status" value="1"/>
</dbReference>
<organism evidence="7 8">
    <name type="scientific">Lupinus luteus</name>
    <name type="common">European yellow lupine</name>
    <dbReference type="NCBI Taxonomy" id="3873"/>
    <lineage>
        <taxon>Eukaryota</taxon>
        <taxon>Viridiplantae</taxon>
        <taxon>Streptophyta</taxon>
        <taxon>Embryophyta</taxon>
        <taxon>Tracheophyta</taxon>
        <taxon>Spermatophyta</taxon>
        <taxon>Magnoliopsida</taxon>
        <taxon>eudicotyledons</taxon>
        <taxon>Gunneridae</taxon>
        <taxon>Pentapetalae</taxon>
        <taxon>rosids</taxon>
        <taxon>fabids</taxon>
        <taxon>Fabales</taxon>
        <taxon>Fabaceae</taxon>
        <taxon>Papilionoideae</taxon>
        <taxon>50 kb inversion clade</taxon>
        <taxon>genistoids sensu lato</taxon>
        <taxon>core genistoids</taxon>
        <taxon>Genisteae</taxon>
        <taxon>Lupinus</taxon>
    </lineage>
</organism>
<dbReference type="GO" id="GO:0005516">
    <property type="term" value="F:calmodulin binding"/>
    <property type="evidence" value="ECO:0007669"/>
    <property type="project" value="UniProtKB-KW"/>
</dbReference>
<dbReference type="EMBL" id="CAXHTB010000004">
    <property type="protein sequence ID" value="CAL0305861.1"/>
    <property type="molecule type" value="Genomic_DNA"/>
</dbReference>
<feature type="compositionally biased region" description="Basic and acidic residues" evidence="5">
    <location>
        <begin position="386"/>
        <end position="396"/>
    </location>
</feature>
<dbReference type="AlphaFoldDB" id="A0AAV1WA52"/>
<dbReference type="Pfam" id="PF13178">
    <property type="entry name" value="DUF4005"/>
    <property type="match status" value="1"/>
</dbReference>
<comment type="function">
    <text evidence="4">May be involved in cooperative interactions with calmodulins or calmodulin-like proteins. Recruits calmodulin proteins to microtubules, thus being a potential scaffold in cellular signaling and trafficking. May associate with nucleic acids and regulate gene expression at the transcriptional or post-transcriptional level.</text>
</comment>
<comment type="similarity">
    <text evidence="2">Belongs to the IQD family.</text>
</comment>
<keyword evidence="1" id="KW-0112">Calmodulin-binding</keyword>
<sequence>MGKPVSCFKLITCSGGASEKDESQVKDSNDKSGWSFRKKSARHRVLSNTVNVEAPSSANKQSTECDSFNFQALPEPNVVEKVYTTHSSDEKPQLSSLESSQISETIAIEPERKEDVSSPESDFIIIQAAIRGLLAQRDLLQRKNVVKLQAAIRGHLVRKHAIGTLRCVQAIIKMQVLVRARHAQKYKGGRNDSSKNLGNENHITKSNVTYTSIEKLLSNSFARQLLESTPKNRPIHVKCNPSKDDSAWKWLERWMSVSLKDTAEYKKSSSLKDQSDIIDDSTSVFQFEAGISSKVNLHSADSKPAVGDPLLPSRDEEKLTSYDANNSGFHESFSTPYLVKDNLEQVPPEKSITYDDTVKSAENDFFRNENLASDSTAPLELNSFPEKPEIDGEQRKRSMKRFASDQLEAEGKKSVNGSRKLSNPAFIAAQSKFEELSSMTNSGRTNSLSNQDATVESQADISSVSTDTAYRSKELPFENLAPNLSQVVDSECGTELSISSTLDSPDISETGAVGNERDAKNLVQGIGNLENTTNHDVEANIPRVIPASSSATSVLDQTEIVDGTSGNMVKSVVAVDSEEHAIRAEKNAPALPREQVESAQQDFRPSLEEASPRSHITVPESQGTPSSQISIKLKESKINKTGSSKKRGSPSVGIKSPANANNDSGSRGSREKLPKDQLSGKRRSSFGSVKPDHVDQEPSDNISNNNPLPRFMQVTESARAKINANTSPRSSPDVHDEDIQLKKRHSLPGATGRQVSPRIQRSMSQAQQIAKGNGVHPPQERKWLR</sequence>
<feature type="compositionally biased region" description="Polar residues" evidence="5">
    <location>
        <begin position="753"/>
        <end position="770"/>
    </location>
</feature>
<reference evidence="7 8" key="1">
    <citation type="submission" date="2024-03" db="EMBL/GenBank/DDBJ databases">
        <authorList>
            <person name="Martinez-Hernandez J."/>
        </authorList>
    </citation>
    <scope>NUCLEOTIDE SEQUENCE [LARGE SCALE GENOMIC DNA]</scope>
</reference>
<evidence type="ECO:0000256" key="5">
    <source>
        <dbReference type="SAM" id="MobiDB-lite"/>
    </source>
</evidence>
<feature type="compositionally biased region" description="Polar residues" evidence="5">
    <location>
        <begin position="658"/>
        <end position="667"/>
    </location>
</feature>
<evidence type="ECO:0000259" key="6">
    <source>
        <dbReference type="Pfam" id="PF13178"/>
    </source>
</evidence>
<feature type="region of interest" description="Disordered" evidence="5">
    <location>
        <begin position="369"/>
        <end position="419"/>
    </location>
</feature>
<feature type="domain" description="DUF4005" evidence="6">
    <location>
        <begin position="696"/>
        <end position="759"/>
    </location>
</feature>
<feature type="region of interest" description="Disordered" evidence="5">
    <location>
        <begin position="438"/>
        <end position="463"/>
    </location>
</feature>
<evidence type="ECO:0000313" key="7">
    <source>
        <dbReference type="EMBL" id="CAL0305861.1"/>
    </source>
</evidence>
<feature type="compositionally biased region" description="Polar residues" evidence="5">
    <location>
        <begin position="619"/>
        <end position="630"/>
    </location>
</feature>
<feature type="compositionally biased region" description="Basic and acidic residues" evidence="5">
    <location>
        <begin position="668"/>
        <end position="679"/>
    </location>
</feature>
<accession>A0AAV1WA52</accession>
<comment type="subunit">
    <text evidence="3">Binds to multiple calmodulin (CaM) in the presence of Ca(2+) and CaM-like proteins.</text>
</comment>
<proteinExistence type="inferred from homology"/>
<dbReference type="InterPro" id="IPR027417">
    <property type="entry name" value="P-loop_NTPase"/>
</dbReference>
<evidence type="ECO:0000256" key="2">
    <source>
        <dbReference type="ARBA" id="ARBA00024341"/>
    </source>
</evidence>
<feature type="region of interest" description="Disordered" evidence="5">
    <location>
        <begin position="584"/>
        <end position="785"/>
    </location>
</feature>
<keyword evidence="8" id="KW-1185">Reference proteome</keyword>
<dbReference type="SMART" id="SM00015">
    <property type="entry name" value="IQ"/>
    <property type="match status" value="1"/>
</dbReference>
<dbReference type="Gene3D" id="1.20.5.190">
    <property type="match status" value="1"/>
</dbReference>
<comment type="caution">
    <text evidence="7">The sequence shown here is derived from an EMBL/GenBank/DDBJ whole genome shotgun (WGS) entry which is preliminary data.</text>
</comment>
<dbReference type="Proteomes" id="UP001497480">
    <property type="component" value="Unassembled WGS sequence"/>
</dbReference>
<dbReference type="InterPro" id="IPR025064">
    <property type="entry name" value="DUF4005"/>
</dbReference>
<name>A0AAV1WA52_LUPLU</name>